<reference evidence="1" key="1">
    <citation type="journal article" date="2014" name="Int. J. Syst. Evol. Microbiol.">
        <title>Complete genome sequence of Corynebacterium casei LMG S-19264T (=DSM 44701T), isolated from a smear-ripened cheese.</title>
        <authorList>
            <consortium name="US DOE Joint Genome Institute (JGI-PGF)"/>
            <person name="Walter F."/>
            <person name="Albersmeier A."/>
            <person name="Kalinowski J."/>
            <person name="Ruckert C."/>
        </authorList>
    </citation>
    <scope>NUCLEOTIDE SEQUENCE</scope>
    <source>
        <strain evidence="1">CGMCC 1.15290</strain>
    </source>
</reference>
<name>A0A917IMD3_9BACT</name>
<dbReference type="AlphaFoldDB" id="A0A917IMD3"/>
<gene>
    <name evidence="1" type="ORF">GCM10011379_00840</name>
</gene>
<sequence>MHKIQPMSNASIPLFLLRDLAIINGERVVKYQQIKRTGEKLELDMAGILSDMIQQSVVYQQELTDKISQLDGISMHAKKPGEVYHLWEEEQVMPEGRGRLQFLTFCEKEEQALQRAYRTVLEHVQAHEDIQFLLERHESDIDYELDHLARYRNAL</sequence>
<accession>A0A917IMD3</accession>
<keyword evidence="2" id="KW-1185">Reference proteome</keyword>
<comment type="caution">
    <text evidence="1">The sequence shown here is derived from an EMBL/GenBank/DDBJ whole genome shotgun (WGS) entry which is preliminary data.</text>
</comment>
<dbReference type="Proteomes" id="UP000627292">
    <property type="component" value="Unassembled WGS sequence"/>
</dbReference>
<evidence type="ECO:0000313" key="1">
    <source>
        <dbReference type="EMBL" id="GGH56828.1"/>
    </source>
</evidence>
<organism evidence="1 2">
    <name type="scientific">Filimonas zeae</name>
    <dbReference type="NCBI Taxonomy" id="1737353"/>
    <lineage>
        <taxon>Bacteria</taxon>
        <taxon>Pseudomonadati</taxon>
        <taxon>Bacteroidota</taxon>
        <taxon>Chitinophagia</taxon>
        <taxon>Chitinophagales</taxon>
        <taxon>Chitinophagaceae</taxon>
        <taxon>Filimonas</taxon>
    </lineage>
</organism>
<dbReference type="Gene3D" id="1.20.1260.10">
    <property type="match status" value="1"/>
</dbReference>
<dbReference type="EMBL" id="BMIB01000001">
    <property type="protein sequence ID" value="GGH56828.1"/>
    <property type="molecule type" value="Genomic_DNA"/>
</dbReference>
<evidence type="ECO:0000313" key="2">
    <source>
        <dbReference type="Proteomes" id="UP000627292"/>
    </source>
</evidence>
<reference evidence="1" key="2">
    <citation type="submission" date="2020-09" db="EMBL/GenBank/DDBJ databases">
        <authorList>
            <person name="Sun Q."/>
            <person name="Zhou Y."/>
        </authorList>
    </citation>
    <scope>NUCLEOTIDE SEQUENCE</scope>
    <source>
        <strain evidence="1">CGMCC 1.15290</strain>
    </source>
</reference>
<protein>
    <recommendedName>
        <fullName evidence="3">DUF2383 domain-containing protein</fullName>
    </recommendedName>
</protein>
<evidence type="ECO:0008006" key="3">
    <source>
        <dbReference type="Google" id="ProtNLM"/>
    </source>
</evidence>
<dbReference type="InterPro" id="IPR012347">
    <property type="entry name" value="Ferritin-like"/>
</dbReference>
<proteinExistence type="predicted"/>